<organism evidence="1">
    <name type="scientific">viral metagenome</name>
    <dbReference type="NCBI Taxonomy" id="1070528"/>
    <lineage>
        <taxon>unclassified sequences</taxon>
        <taxon>metagenomes</taxon>
        <taxon>organismal metagenomes</taxon>
    </lineage>
</organism>
<name>A0A6C0K852_9ZZZZ</name>
<protein>
    <submittedName>
        <fullName evidence="1">Uncharacterized protein</fullName>
    </submittedName>
</protein>
<dbReference type="AlphaFoldDB" id="A0A6C0K852"/>
<dbReference type="EMBL" id="MN740800">
    <property type="protein sequence ID" value="QHU12448.1"/>
    <property type="molecule type" value="Genomic_DNA"/>
</dbReference>
<reference evidence="1" key="1">
    <citation type="journal article" date="2020" name="Nature">
        <title>Giant virus diversity and host interactions through global metagenomics.</title>
        <authorList>
            <person name="Schulz F."/>
            <person name="Roux S."/>
            <person name="Paez-Espino D."/>
            <person name="Jungbluth S."/>
            <person name="Walsh D.A."/>
            <person name="Denef V.J."/>
            <person name="McMahon K.D."/>
            <person name="Konstantinidis K.T."/>
            <person name="Eloe-Fadrosh E.A."/>
            <person name="Kyrpides N.C."/>
            <person name="Woyke T."/>
        </authorList>
    </citation>
    <scope>NUCLEOTIDE SEQUENCE</scope>
    <source>
        <strain evidence="1">GVMAG-S-1101171-110</strain>
    </source>
</reference>
<evidence type="ECO:0000313" key="1">
    <source>
        <dbReference type="EMBL" id="QHU12448.1"/>
    </source>
</evidence>
<proteinExistence type="predicted"/>
<accession>A0A6C0K852</accession>
<sequence>MFRFNIILDDKSIKEYDVTEVSLLILGKDTRIHFKDGSTFIAFDNGFRYDTKDVSHLHYHAFLDAILYFAHISDISTPEIRIYEMPSFSEEEWKDRMAQYEKDMTEEGCIGCGELYTCGAQGYCGLCWNDRYGDGNEDDDYY</sequence>